<dbReference type="KEGG" id="tco:Theco_3076"/>
<dbReference type="EC" id="2.4.2.3" evidence="1"/>
<dbReference type="AlphaFoldDB" id="L0EIZ4"/>
<evidence type="ECO:0000313" key="5">
    <source>
        <dbReference type="EMBL" id="AGA59135.1"/>
    </source>
</evidence>
<dbReference type="EMBL" id="CP003255">
    <property type="protein sequence ID" value="AGA59135.1"/>
    <property type="molecule type" value="Genomic_DNA"/>
</dbReference>
<feature type="domain" description="Nucleoside phosphorylase" evidence="4">
    <location>
        <begin position="16"/>
        <end position="232"/>
    </location>
</feature>
<dbReference type="Gene3D" id="3.40.50.1580">
    <property type="entry name" value="Nucleoside phosphorylase domain"/>
    <property type="match status" value="1"/>
</dbReference>
<dbReference type="eggNOG" id="COG2820">
    <property type="taxonomic scope" value="Bacteria"/>
</dbReference>
<dbReference type="PANTHER" id="PTHR43691">
    <property type="entry name" value="URIDINE PHOSPHORYLASE"/>
    <property type="match status" value="1"/>
</dbReference>
<dbReference type="GO" id="GO:0005829">
    <property type="term" value="C:cytosol"/>
    <property type="evidence" value="ECO:0007669"/>
    <property type="project" value="TreeGrafter"/>
</dbReference>
<dbReference type="STRING" id="717605.Theco_3076"/>
<name>L0EIZ4_THECK</name>
<protein>
    <recommendedName>
        <fullName evidence="2">Uridine phosphorylase</fullName>
        <ecNumber evidence="1">2.4.2.3</ecNumber>
    </recommendedName>
</protein>
<evidence type="ECO:0000256" key="2">
    <source>
        <dbReference type="ARBA" id="ARBA00021980"/>
    </source>
</evidence>
<comment type="catalytic activity">
    <reaction evidence="3">
        <text>uridine + phosphate = alpha-D-ribose 1-phosphate + uracil</text>
        <dbReference type="Rhea" id="RHEA:24388"/>
        <dbReference type="ChEBI" id="CHEBI:16704"/>
        <dbReference type="ChEBI" id="CHEBI:17568"/>
        <dbReference type="ChEBI" id="CHEBI:43474"/>
        <dbReference type="ChEBI" id="CHEBI:57720"/>
        <dbReference type="EC" id="2.4.2.3"/>
    </reaction>
</comment>
<dbReference type="SUPFAM" id="SSF53167">
    <property type="entry name" value="Purine and uridine phosphorylases"/>
    <property type="match status" value="1"/>
</dbReference>
<dbReference type="OrthoDB" id="9772602at2"/>
<dbReference type="InterPro" id="IPR035994">
    <property type="entry name" value="Nucleoside_phosphorylase_sf"/>
</dbReference>
<dbReference type="RefSeq" id="WP_015255873.1">
    <property type="nucleotide sequence ID" value="NC_019897.1"/>
</dbReference>
<dbReference type="CDD" id="cd17767">
    <property type="entry name" value="UP_EcUdp-like"/>
    <property type="match status" value="1"/>
</dbReference>
<dbReference type="GO" id="GO:0006218">
    <property type="term" value="P:uridine catabolic process"/>
    <property type="evidence" value="ECO:0007669"/>
    <property type="project" value="TreeGrafter"/>
</dbReference>
<gene>
    <name evidence="5" type="ordered locus">Theco_3076</name>
</gene>
<dbReference type="InterPro" id="IPR000845">
    <property type="entry name" value="Nucleoside_phosphorylase_d"/>
</dbReference>
<evidence type="ECO:0000259" key="4">
    <source>
        <dbReference type="Pfam" id="PF01048"/>
    </source>
</evidence>
<dbReference type="Pfam" id="PF01048">
    <property type="entry name" value="PNP_UDP_1"/>
    <property type="match status" value="1"/>
</dbReference>
<evidence type="ECO:0000256" key="1">
    <source>
        <dbReference type="ARBA" id="ARBA00011888"/>
    </source>
</evidence>
<organism evidence="5 6">
    <name type="scientific">Thermobacillus composti (strain DSM 18247 / JCM 13945 / KWC4)</name>
    <dbReference type="NCBI Taxonomy" id="717605"/>
    <lineage>
        <taxon>Bacteria</taxon>
        <taxon>Bacillati</taxon>
        <taxon>Bacillota</taxon>
        <taxon>Bacilli</taxon>
        <taxon>Bacillales</taxon>
        <taxon>Paenibacillaceae</taxon>
        <taxon>Thermobacillus</taxon>
    </lineage>
</organism>
<proteinExistence type="predicted"/>
<dbReference type="Proteomes" id="UP000010795">
    <property type="component" value="Chromosome"/>
</dbReference>
<dbReference type="HOGENOM" id="CLU_068457_0_1_9"/>
<dbReference type="PANTHER" id="PTHR43691:SF11">
    <property type="entry name" value="FI09636P-RELATED"/>
    <property type="match status" value="1"/>
</dbReference>
<sequence>MKLPILRVEPADIPAYALVCGDPFRAEKIAGKLEDARELAFAREYRTFVGKYNGARLAVVSHGVGSPGAAVCFEELARAGVRTVIRVGTAGSLTPEYPAGSLIVSTAAVREEGLTKQLVPPGFPAVADSAVTEALYREAVALGGGPVGKGITATFDAFFTGVVDLPHDAYAKAGVLAVEMEIAALYVIASLRGMRAGAIVALDGDADTVDEAYDPHRNIVAEAVEREIEAALRAIASLAAADAAAE</sequence>
<evidence type="ECO:0000313" key="6">
    <source>
        <dbReference type="Proteomes" id="UP000010795"/>
    </source>
</evidence>
<dbReference type="GO" id="GO:0004850">
    <property type="term" value="F:uridine phosphorylase activity"/>
    <property type="evidence" value="ECO:0007669"/>
    <property type="project" value="UniProtKB-EC"/>
</dbReference>
<keyword evidence="6" id="KW-1185">Reference proteome</keyword>
<evidence type="ECO:0000256" key="3">
    <source>
        <dbReference type="ARBA" id="ARBA00048447"/>
    </source>
</evidence>
<accession>L0EIZ4</accession>
<reference evidence="6" key="1">
    <citation type="submission" date="2012-01" db="EMBL/GenBank/DDBJ databases">
        <title>Complete sequence of chromosome of Thermobacillus composti KWC4.</title>
        <authorList>
            <person name="Lucas S."/>
            <person name="Han J."/>
            <person name="Lapidus A."/>
            <person name="Cheng J.-F."/>
            <person name="Goodwin L."/>
            <person name="Pitluck S."/>
            <person name="Peters L."/>
            <person name="Ovchinnikova G."/>
            <person name="Teshima H."/>
            <person name="Detter J.C."/>
            <person name="Han C."/>
            <person name="Tapia R."/>
            <person name="Land M."/>
            <person name="Hauser L."/>
            <person name="Kyrpides N."/>
            <person name="Ivanova N."/>
            <person name="Pagani I."/>
            <person name="Anderson I."/>
            <person name="Woyke T."/>
        </authorList>
    </citation>
    <scope>NUCLEOTIDE SEQUENCE [LARGE SCALE GENOMIC DNA]</scope>
    <source>
        <strain evidence="6">DSM 18247 / JCM 13945 / KWC4</strain>
    </source>
</reference>